<dbReference type="EMBL" id="JAHQCS010000079">
    <property type="protein sequence ID" value="MBU9711689.1"/>
    <property type="molecule type" value="Genomic_DNA"/>
</dbReference>
<proteinExistence type="predicted"/>
<evidence type="ECO:0000313" key="2">
    <source>
        <dbReference type="Proteomes" id="UP000784880"/>
    </source>
</evidence>
<dbReference type="RefSeq" id="WP_217065693.1">
    <property type="nucleotide sequence ID" value="NZ_JAHQCS010000079.1"/>
</dbReference>
<gene>
    <name evidence="1" type="ORF">KS419_08070</name>
</gene>
<keyword evidence="2" id="KW-1185">Reference proteome</keyword>
<organism evidence="1 2">
    <name type="scientific">Evansella tamaricis</name>
    <dbReference type="NCBI Taxonomy" id="2069301"/>
    <lineage>
        <taxon>Bacteria</taxon>
        <taxon>Bacillati</taxon>
        <taxon>Bacillota</taxon>
        <taxon>Bacilli</taxon>
        <taxon>Bacillales</taxon>
        <taxon>Bacillaceae</taxon>
        <taxon>Evansella</taxon>
    </lineage>
</organism>
<reference evidence="1 2" key="1">
    <citation type="submission" date="2021-06" db="EMBL/GenBank/DDBJ databases">
        <title>Bacillus sp. RD4P76, an endophyte from a halophyte.</title>
        <authorList>
            <person name="Sun J.-Q."/>
        </authorList>
    </citation>
    <scope>NUCLEOTIDE SEQUENCE [LARGE SCALE GENOMIC DNA]</scope>
    <source>
        <strain evidence="1 2">CGMCC 1.15917</strain>
    </source>
</reference>
<dbReference type="Proteomes" id="UP000784880">
    <property type="component" value="Unassembled WGS sequence"/>
</dbReference>
<protein>
    <submittedName>
        <fullName evidence="1">DUF2442 domain-containing protein</fullName>
    </submittedName>
</protein>
<evidence type="ECO:0000313" key="1">
    <source>
        <dbReference type="EMBL" id="MBU9711689.1"/>
    </source>
</evidence>
<dbReference type="Pfam" id="PF10387">
    <property type="entry name" value="DUF2442"/>
    <property type="match status" value="1"/>
</dbReference>
<sequence length="103" mass="11979">MRLINRAVPVPKLNGWLLLEFDNGERKLVDIKPVMKGSLAQLKDMEFFNRVTVDDELGTITWPRDLDLDPDNLYNQGIEIDEIKKLAEILNQEQDQDGWLERA</sequence>
<dbReference type="InterPro" id="IPR018841">
    <property type="entry name" value="DUF2442"/>
</dbReference>
<comment type="caution">
    <text evidence="1">The sequence shown here is derived from an EMBL/GenBank/DDBJ whole genome shotgun (WGS) entry which is preliminary data.</text>
</comment>
<name>A0ABS6JDE0_9BACI</name>
<accession>A0ABS6JDE0</accession>